<reference evidence="2 3" key="1">
    <citation type="submission" date="2023-01" db="EMBL/GenBank/DDBJ databases">
        <title>Analysis of 21 Apiospora genomes using comparative genomics revels a genus with tremendous synthesis potential of carbohydrate active enzymes and secondary metabolites.</title>
        <authorList>
            <person name="Sorensen T."/>
        </authorList>
    </citation>
    <scope>NUCLEOTIDE SEQUENCE [LARGE SCALE GENOMIC DNA]</scope>
    <source>
        <strain evidence="2 3">CBS 117206</strain>
    </source>
</reference>
<protein>
    <recommendedName>
        <fullName evidence="4">Lysine-specific metallo-endopeptidase domain-containing protein</fullName>
    </recommendedName>
</protein>
<sequence>MQSCTATTNLRSFIATICELHQAKMQLLRFIVAVIAGFQYITGALGAWRYVIDKTSCGKCSPWNNDVLPTDQATVGLGEAGTPLHDSIVGYMNTVQQWAHEICDIFAPYINDPNQRPDDRVMRLTSTIFGNNDMATIVDLYNRFNRIRTYQYYDIDNRGIDWAQQRDNQDLEIFGNADYIVSNPNAMDPSVQYWDMTRSCPIANDDLLLYLHEDDVLESAVTCPATPDGDQQVFPAHWSETITFHPAYLQDGVDNPLSFADRVTAAKSSALLHLARSREPDPVRRARVTQFDLLLPPEQVLMHEMTHLVNCGSSIDQGEDCYGWVGIRALQSIHNADNLAAFAMILQLNRHYNTQVSDSGRLRSIS</sequence>
<dbReference type="EMBL" id="JAQQWP010000001">
    <property type="protein sequence ID" value="KAK8131858.1"/>
    <property type="molecule type" value="Genomic_DNA"/>
</dbReference>
<keyword evidence="1" id="KW-0812">Transmembrane</keyword>
<dbReference type="AlphaFoldDB" id="A0AAW0RAN8"/>
<feature type="transmembrane region" description="Helical" evidence="1">
    <location>
        <begin position="30"/>
        <end position="51"/>
    </location>
</feature>
<evidence type="ECO:0000313" key="3">
    <source>
        <dbReference type="Proteomes" id="UP001392437"/>
    </source>
</evidence>
<dbReference type="Gene3D" id="3.40.390.10">
    <property type="entry name" value="Collagenase (Catalytic Domain)"/>
    <property type="match status" value="1"/>
</dbReference>
<proteinExistence type="predicted"/>
<comment type="caution">
    <text evidence="2">The sequence shown here is derived from an EMBL/GenBank/DDBJ whole genome shotgun (WGS) entry which is preliminary data.</text>
</comment>
<evidence type="ECO:0008006" key="4">
    <source>
        <dbReference type="Google" id="ProtNLM"/>
    </source>
</evidence>
<keyword evidence="1" id="KW-1133">Transmembrane helix</keyword>
<evidence type="ECO:0000256" key="1">
    <source>
        <dbReference type="SAM" id="Phobius"/>
    </source>
</evidence>
<accession>A0AAW0RAN8</accession>
<keyword evidence="3" id="KW-1185">Reference proteome</keyword>
<dbReference type="InterPro" id="IPR024079">
    <property type="entry name" value="MetalloPept_cat_dom_sf"/>
</dbReference>
<organism evidence="2 3">
    <name type="scientific">Apiospora kogelbergensis</name>
    <dbReference type="NCBI Taxonomy" id="1337665"/>
    <lineage>
        <taxon>Eukaryota</taxon>
        <taxon>Fungi</taxon>
        <taxon>Dikarya</taxon>
        <taxon>Ascomycota</taxon>
        <taxon>Pezizomycotina</taxon>
        <taxon>Sordariomycetes</taxon>
        <taxon>Xylariomycetidae</taxon>
        <taxon>Amphisphaeriales</taxon>
        <taxon>Apiosporaceae</taxon>
        <taxon>Apiospora</taxon>
    </lineage>
</organism>
<evidence type="ECO:0000313" key="2">
    <source>
        <dbReference type="EMBL" id="KAK8131858.1"/>
    </source>
</evidence>
<dbReference type="Proteomes" id="UP001392437">
    <property type="component" value="Unassembled WGS sequence"/>
</dbReference>
<name>A0AAW0RAN8_9PEZI</name>
<keyword evidence="1" id="KW-0472">Membrane</keyword>
<gene>
    <name evidence="2" type="ORF">PG999_000031</name>
</gene>
<dbReference type="GO" id="GO:0008237">
    <property type="term" value="F:metallopeptidase activity"/>
    <property type="evidence" value="ECO:0007669"/>
    <property type="project" value="InterPro"/>
</dbReference>